<evidence type="ECO:0000313" key="2">
    <source>
        <dbReference type="Proteomes" id="UP000051096"/>
    </source>
</evidence>
<sequence length="80" mass="9370">MRSRNKTEFILQTKILFPQIKRNILRRPRLLKMLRTNIEKRLIMISAGAGYGKTTLLSQFLAESKIRSAFYLLEKTDGEL</sequence>
<dbReference type="InterPro" id="IPR027417">
    <property type="entry name" value="P-loop_NTPase"/>
</dbReference>
<proteinExistence type="predicted"/>
<gene>
    <name evidence="1" type="ORF">AMJ87_06695</name>
</gene>
<dbReference type="Proteomes" id="UP000051096">
    <property type="component" value="Unassembled WGS sequence"/>
</dbReference>
<accession>A0A0S8GG96</accession>
<comment type="caution">
    <text evidence="1">The sequence shown here is derived from an EMBL/GenBank/DDBJ whole genome shotgun (WGS) entry which is preliminary data.</text>
</comment>
<dbReference type="Gene3D" id="3.40.50.300">
    <property type="entry name" value="P-loop containing nucleotide triphosphate hydrolases"/>
    <property type="match status" value="1"/>
</dbReference>
<reference evidence="1 2" key="1">
    <citation type="journal article" date="2015" name="Microbiome">
        <title>Genomic resolution of linkages in carbon, nitrogen, and sulfur cycling among widespread estuary sediment bacteria.</title>
        <authorList>
            <person name="Baker B.J."/>
            <person name="Lazar C.S."/>
            <person name="Teske A.P."/>
            <person name="Dick G.J."/>
        </authorList>
    </citation>
    <scope>NUCLEOTIDE SEQUENCE [LARGE SCALE GENOMIC DNA]</scope>
    <source>
        <strain evidence="1">SM23_60</strain>
    </source>
</reference>
<name>A0A0S8GG96_UNCW3</name>
<dbReference type="EMBL" id="LJUO01000055">
    <property type="protein sequence ID" value="KPK71744.1"/>
    <property type="molecule type" value="Genomic_DNA"/>
</dbReference>
<evidence type="ECO:0000313" key="1">
    <source>
        <dbReference type="EMBL" id="KPK71744.1"/>
    </source>
</evidence>
<feature type="non-terminal residue" evidence="1">
    <location>
        <position position="80"/>
    </location>
</feature>
<dbReference type="AlphaFoldDB" id="A0A0S8GG96"/>
<protein>
    <submittedName>
        <fullName evidence="1">Uncharacterized protein</fullName>
    </submittedName>
</protein>
<dbReference type="SUPFAM" id="SSF52540">
    <property type="entry name" value="P-loop containing nucleoside triphosphate hydrolases"/>
    <property type="match status" value="1"/>
</dbReference>
<organism evidence="1 2">
    <name type="scientific">candidate division WOR_3 bacterium SM23_60</name>
    <dbReference type="NCBI Taxonomy" id="1703780"/>
    <lineage>
        <taxon>Bacteria</taxon>
        <taxon>Bacteria division WOR-3</taxon>
    </lineage>
</organism>